<evidence type="ECO:0000256" key="1">
    <source>
        <dbReference type="ARBA" id="ARBA00012417"/>
    </source>
</evidence>
<dbReference type="Pfam" id="PF17657">
    <property type="entry name" value="DNA_pol3_finger"/>
    <property type="match status" value="1"/>
</dbReference>
<feature type="region of interest" description="Disordered" evidence="8">
    <location>
        <begin position="316"/>
        <end position="356"/>
    </location>
</feature>
<dbReference type="InterPro" id="IPR004013">
    <property type="entry name" value="PHP_dom"/>
</dbReference>
<dbReference type="Proteomes" id="UP000218151">
    <property type="component" value="Unassembled WGS sequence"/>
</dbReference>
<evidence type="ECO:0000256" key="3">
    <source>
        <dbReference type="ARBA" id="ARBA00022679"/>
    </source>
</evidence>
<dbReference type="EC" id="2.7.7.7" evidence="1"/>
<evidence type="ECO:0000256" key="7">
    <source>
        <dbReference type="ARBA" id="ARBA00049244"/>
    </source>
</evidence>
<dbReference type="InterPro" id="IPR004805">
    <property type="entry name" value="DnaE2/DnaE/PolC"/>
</dbReference>
<keyword evidence="11" id="KW-1185">Reference proteome</keyword>
<dbReference type="AlphaFoldDB" id="A0A2A2SJU5"/>
<evidence type="ECO:0000313" key="10">
    <source>
        <dbReference type="EMBL" id="PAX09554.1"/>
    </source>
</evidence>
<dbReference type="InterPro" id="IPR003141">
    <property type="entry name" value="Pol/His_phosphatase_N"/>
</dbReference>
<organism evidence="10 11">
    <name type="scientific">Sphingomonas lenta</name>
    <dbReference type="NCBI Taxonomy" id="1141887"/>
    <lineage>
        <taxon>Bacteria</taxon>
        <taxon>Pseudomonadati</taxon>
        <taxon>Pseudomonadota</taxon>
        <taxon>Alphaproteobacteria</taxon>
        <taxon>Sphingomonadales</taxon>
        <taxon>Sphingomonadaceae</taxon>
        <taxon>Sphingomonas</taxon>
    </lineage>
</organism>
<dbReference type="GO" id="GO:0006260">
    <property type="term" value="P:DNA replication"/>
    <property type="evidence" value="ECO:0007669"/>
    <property type="project" value="UniProtKB-KW"/>
</dbReference>
<dbReference type="NCBIfam" id="NF004226">
    <property type="entry name" value="PRK05673.1"/>
    <property type="match status" value="1"/>
</dbReference>
<comment type="caution">
    <text evidence="10">The sequence shown here is derived from an EMBL/GenBank/DDBJ whole genome shotgun (WGS) entry which is preliminary data.</text>
</comment>
<dbReference type="InterPro" id="IPR041931">
    <property type="entry name" value="DNA_pol3_alpha_thumb_dom"/>
</dbReference>
<evidence type="ECO:0000259" key="9">
    <source>
        <dbReference type="SMART" id="SM00481"/>
    </source>
</evidence>
<name>A0A2A2SJU5_9SPHN</name>
<dbReference type="Pfam" id="PF07733">
    <property type="entry name" value="DNA_pol3_alpha"/>
    <property type="match status" value="1"/>
</dbReference>
<feature type="domain" description="Polymerase/histidinol phosphatase N-terminal" evidence="9">
    <location>
        <begin position="6"/>
        <end position="73"/>
    </location>
</feature>
<reference evidence="11" key="1">
    <citation type="submission" date="2017-09" db="EMBL/GenBank/DDBJ databases">
        <authorList>
            <person name="Feng G."/>
            <person name="Zhu H."/>
        </authorList>
    </citation>
    <scope>NUCLEOTIDE SEQUENCE [LARGE SCALE GENOMIC DNA]</scope>
    <source>
        <strain evidence="11">1PNM-20</strain>
    </source>
</reference>
<evidence type="ECO:0000256" key="6">
    <source>
        <dbReference type="ARBA" id="ARBA00022932"/>
    </source>
</evidence>
<dbReference type="Gene3D" id="1.10.10.1600">
    <property type="entry name" value="Bacterial DNA polymerase III alpha subunit, thumb domain"/>
    <property type="match status" value="1"/>
</dbReference>
<protein>
    <recommendedName>
        <fullName evidence="2">DNA polymerase III subunit alpha</fullName>
        <ecNumber evidence="1">2.7.7.7</ecNumber>
    </recommendedName>
</protein>
<dbReference type="PANTHER" id="PTHR32294:SF0">
    <property type="entry name" value="DNA POLYMERASE III SUBUNIT ALPHA"/>
    <property type="match status" value="1"/>
</dbReference>
<dbReference type="SMART" id="SM00481">
    <property type="entry name" value="POLIIIAc"/>
    <property type="match status" value="1"/>
</dbReference>
<dbReference type="SUPFAM" id="SSF160975">
    <property type="entry name" value="AF1531-like"/>
    <property type="match status" value="1"/>
</dbReference>
<dbReference type="InterPro" id="IPR011708">
    <property type="entry name" value="DNA_pol3_alpha_NTPase_dom"/>
</dbReference>
<dbReference type="GO" id="GO:0008408">
    <property type="term" value="F:3'-5' exonuclease activity"/>
    <property type="evidence" value="ECO:0007669"/>
    <property type="project" value="InterPro"/>
</dbReference>
<dbReference type="NCBIfam" id="TIGR00594">
    <property type="entry name" value="polc"/>
    <property type="match status" value="1"/>
</dbReference>
<evidence type="ECO:0000256" key="8">
    <source>
        <dbReference type="SAM" id="MobiDB-lite"/>
    </source>
</evidence>
<dbReference type="InterPro" id="IPR040982">
    <property type="entry name" value="DNA_pol3_finger"/>
</dbReference>
<feature type="compositionally biased region" description="Low complexity" evidence="8">
    <location>
        <begin position="326"/>
        <end position="344"/>
    </location>
</feature>
<evidence type="ECO:0000313" key="11">
    <source>
        <dbReference type="Proteomes" id="UP000218151"/>
    </source>
</evidence>
<gene>
    <name evidence="10" type="ORF">CKY28_02070</name>
</gene>
<evidence type="ECO:0000256" key="2">
    <source>
        <dbReference type="ARBA" id="ARBA00019114"/>
    </source>
</evidence>
<dbReference type="PANTHER" id="PTHR32294">
    <property type="entry name" value="DNA POLYMERASE III SUBUNIT ALPHA"/>
    <property type="match status" value="1"/>
</dbReference>
<dbReference type="SUPFAM" id="SSF89550">
    <property type="entry name" value="PHP domain-like"/>
    <property type="match status" value="1"/>
</dbReference>
<dbReference type="InterPro" id="IPR029460">
    <property type="entry name" value="DNAPol_HHH"/>
</dbReference>
<dbReference type="EMBL" id="NSLI01000001">
    <property type="protein sequence ID" value="PAX09554.1"/>
    <property type="molecule type" value="Genomic_DNA"/>
</dbReference>
<evidence type="ECO:0000256" key="4">
    <source>
        <dbReference type="ARBA" id="ARBA00022695"/>
    </source>
</evidence>
<comment type="catalytic activity">
    <reaction evidence="7">
        <text>DNA(n) + a 2'-deoxyribonucleoside 5'-triphosphate = DNA(n+1) + diphosphate</text>
        <dbReference type="Rhea" id="RHEA:22508"/>
        <dbReference type="Rhea" id="RHEA-COMP:17339"/>
        <dbReference type="Rhea" id="RHEA-COMP:17340"/>
        <dbReference type="ChEBI" id="CHEBI:33019"/>
        <dbReference type="ChEBI" id="CHEBI:61560"/>
        <dbReference type="ChEBI" id="CHEBI:173112"/>
        <dbReference type="EC" id="2.7.7.7"/>
    </reaction>
</comment>
<evidence type="ECO:0000256" key="5">
    <source>
        <dbReference type="ARBA" id="ARBA00022705"/>
    </source>
</evidence>
<keyword evidence="3" id="KW-0808">Transferase</keyword>
<dbReference type="Gene3D" id="1.10.150.870">
    <property type="match status" value="1"/>
</dbReference>
<accession>A0A2A2SJU5</accession>
<keyword evidence="5" id="KW-0235">DNA replication</keyword>
<dbReference type="Pfam" id="PF02811">
    <property type="entry name" value="PHP"/>
    <property type="match status" value="1"/>
</dbReference>
<keyword evidence="6" id="KW-0239">DNA-directed DNA polymerase</keyword>
<dbReference type="Pfam" id="PF14579">
    <property type="entry name" value="HHH_6"/>
    <property type="match status" value="1"/>
</dbReference>
<dbReference type="CDD" id="cd04485">
    <property type="entry name" value="DnaE_OBF"/>
    <property type="match status" value="1"/>
</dbReference>
<keyword evidence="4" id="KW-0548">Nucleotidyltransferase</keyword>
<dbReference type="Gene3D" id="3.20.20.140">
    <property type="entry name" value="Metal-dependent hydrolases"/>
    <property type="match status" value="1"/>
</dbReference>
<dbReference type="InterPro" id="IPR016195">
    <property type="entry name" value="Pol/histidinol_Pase-like"/>
</dbReference>
<dbReference type="GO" id="GO:0003887">
    <property type="term" value="F:DNA-directed DNA polymerase activity"/>
    <property type="evidence" value="ECO:0007669"/>
    <property type="project" value="UniProtKB-KW"/>
</dbReference>
<sequence>MHSGFVPLRIFSSYTMLDGAIDPKAIVTRARELKFPAVALTDRNGLYAAMAFSEAAKKGGVQPIVGAMLGVCRPDMPDGVERPLDWLALYAQDAQGYDNLCALVSMAHLDRPIEREAHVEVDALEGRTDGLIALTADGEGGLARLFAEGQPDRARLYCDRLEALFPDRLYIELSRRDDPVELAAEEALIALAYERNLPLVATNPSCFATSDFSDAHDAMLCIAQSSYVEADDRRRTCRHAWMKPAAEMAELFADLPEAIANTLVVAQRCAVMAPSRKPILPSLAGDRDGESEMLRRDARAGLEARLDRIEQLGKLPLPSGERVGERGSSGASDSDTSPLPTSPSARPLSPRRGEGDGWRTPYRARLEFELDVIIQMGFPGYFLIVADFIKWAKDHDIPVGPGRGSGAGSVVAWALTITDLDPLALGLLFERFLNPERVSMPDFDIDFCETRRGEVIRYVQEKYGREQVAQIITFGKLKARAVLKDTGRVLQMSYGQVDRLAKLVPNHPTDPWTLDRALNGVPELAREYANDNQVRHLLDLARKLEGLPRHSSTHAAGVVIGDRPLNQLVPLYRDPRSDMPVTQFDMKYVEGAGLVKFDFLGLKTLSVLKKALQLLEKRGISVDLEALTWDDPEVYKLLQRGETVGVFQLESEGMRRTLSAVRPTNFGDIIALVSLYRPGPMDNIPSFGRRKLGTEPIEYPHPLLEPILAETYGIFVYQEQVMQAAQVLAGYSLGGADLLRRAMGKKIKAEMDAQRATFVEGCAKTNKIPAAKANALFDLIDKFAGYGFNKSHAAAYALLAYQTAWLKAHHPHEFYAASMCYDMALTDKLSIFVEDARRLGVTICGPDINLSGAEFDVQPTSENDGVAVRYALAALKSVGEGAMEKLVEERSLRGTFANIDDLATRVDPRLLNKRQLETLAAAGAFDGLEPNRAAVHACADTILAVAASTHHAKTSGQGGLFGDGGGASEAIRLPADARWSLAERMEQEKEAFGFYFSAHPVDRHAHLAKMHGARSYAALSELHVPDDGTRAGATMAVLVEEARYRTSARGKRYLMAQLSDSTGQFMATCFDEQVSKDLEAAAKEGGCALLTVELDRRPGEESPRVSVKRVQPFDTLATSARFCMEAVVTHPAAFVGLAELLRHNRNARGEVRVTVRYPDGAEARLLLGRDFLLDAELAGRIETLHGVASVELRNSETRLALVG</sequence>
<proteinExistence type="predicted"/>
<dbReference type="RefSeq" id="WP_095996662.1">
    <property type="nucleotide sequence ID" value="NZ_NSLI01000001.1"/>
</dbReference>
<dbReference type="OrthoDB" id="9803237at2"/>